<dbReference type="Pfam" id="PF00651">
    <property type="entry name" value="BTB"/>
    <property type="match status" value="1"/>
</dbReference>
<accession>A0ABM3M585</accession>
<dbReference type="GeneID" id="112056045"/>
<dbReference type="InterPro" id="IPR011333">
    <property type="entry name" value="SKP1/BTB/POZ_sf"/>
</dbReference>
<dbReference type="Proteomes" id="UP001652582">
    <property type="component" value="Chromosome 27"/>
</dbReference>
<feature type="compositionally biased region" description="Low complexity" evidence="1">
    <location>
        <begin position="1040"/>
        <end position="1052"/>
    </location>
</feature>
<gene>
    <name evidence="4" type="primary">LOC112056045</name>
</gene>
<feature type="region of interest" description="Disordered" evidence="1">
    <location>
        <begin position="610"/>
        <end position="668"/>
    </location>
</feature>
<evidence type="ECO:0000256" key="1">
    <source>
        <dbReference type="SAM" id="MobiDB-lite"/>
    </source>
</evidence>
<keyword evidence="4" id="KW-0176">Collagen</keyword>
<dbReference type="Gene3D" id="3.30.710.10">
    <property type="entry name" value="Potassium Channel Kv1.1, Chain A"/>
    <property type="match status" value="2"/>
</dbReference>
<feature type="compositionally biased region" description="Low complexity" evidence="1">
    <location>
        <begin position="365"/>
        <end position="386"/>
    </location>
</feature>
<feature type="region of interest" description="Disordered" evidence="1">
    <location>
        <begin position="961"/>
        <end position="1080"/>
    </location>
</feature>
<feature type="domain" description="BTB" evidence="2">
    <location>
        <begin position="281"/>
        <end position="363"/>
    </location>
</feature>
<feature type="region of interest" description="Disordered" evidence="1">
    <location>
        <begin position="699"/>
        <end position="761"/>
    </location>
</feature>
<feature type="compositionally biased region" description="Basic and acidic residues" evidence="1">
    <location>
        <begin position="1060"/>
        <end position="1072"/>
    </location>
</feature>
<feature type="compositionally biased region" description="Low complexity" evidence="1">
    <location>
        <begin position="966"/>
        <end position="978"/>
    </location>
</feature>
<dbReference type="RefSeq" id="XP_052746085.1">
    <property type="nucleotide sequence ID" value="XM_052890125.1"/>
</dbReference>
<evidence type="ECO:0000259" key="2">
    <source>
        <dbReference type="PROSITE" id="PS50097"/>
    </source>
</evidence>
<feature type="region of interest" description="Disordered" evidence="1">
    <location>
        <begin position="456"/>
        <end position="593"/>
    </location>
</feature>
<feature type="compositionally biased region" description="Basic residues" evidence="1">
    <location>
        <begin position="751"/>
        <end position="761"/>
    </location>
</feature>
<protein>
    <submittedName>
        <fullName evidence="4">Collagen alpha-1(I) chain isoform X1</fullName>
    </submittedName>
</protein>
<feature type="domain" description="BTB" evidence="2">
    <location>
        <begin position="140"/>
        <end position="202"/>
    </location>
</feature>
<organism evidence="3 4">
    <name type="scientific">Bicyclus anynana</name>
    <name type="common">Squinting bush brown butterfly</name>
    <dbReference type="NCBI Taxonomy" id="110368"/>
    <lineage>
        <taxon>Eukaryota</taxon>
        <taxon>Metazoa</taxon>
        <taxon>Ecdysozoa</taxon>
        <taxon>Arthropoda</taxon>
        <taxon>Hexapoda</taxon>
        <taxon>Insecta</taxon>
        <taxon>Pterygota</taxon>
        <taxon>Neoptera</taxon>
        <taxon>Endopterygota</taxon>
        <taxon>Lepidoptera</taxon>
        <taxon>Glossata</taxon>
        <taxon>Ditrysia</taxon>
        <taxon>Papilionoidea</taxon>
        <taxon>Nymphalidae</taxon>
        <taxon>Satyrinae</taxon>
        <taxon>Satyrini</taxon>
        <taxon>Mycalesina</taxon>
        <taxon>Bicyclus</taxon>
    </lineage>
</organism>
<dbReference type="InterPro" id="IPR042345">
    <property type="entry name" value="Btbd7"/>
</dbReference>
<feature type="compositionally biased region" description="Low complexity" evidence="1">
    <location>
        <begin position="790"/>
        <end position="803"/>
    </location>
</feature>
<evidence type="ECO:0000313" key="4">
    <source>
        <dbReference type="RefSeq" id="XP_052746085.1"/>
    </source>
</evidence>
<keyword evidence="3" id="KW-1185">Reference proteome</keyword>
<feature type="compositionally biased region" description="Low complexity" evidence="1">
    <location>
        <begin position="527"/>
        <end position="539"/>
    </location>
</feature>
<dbReference type="InterPro" id="IPR000210">
    <property type="entry name" value="BTB/POZ_dom"/>
</dbReference>
<feature type="compositionally biased region" description="Low complexity" evidence="1">
    <location>
        <begin position="1014"/>
        <end position="1032"/>
    </location>
</feature>
<feature type="compositionally biased region" description="Basic residues" evidence="1">
    <location>
        <begin position="721"/>
        <end position="740"/>
    </location>
</feature>
<dbReference type="PANTHER" id="PTHR16064">
    <property type="entry name" value="BTB POZ DOMAIN CONTAINING 7"/>
    <property type="match status" value="1"/>
</dbReference>
<feature type="region of interest" description="Disordered" evidence="1">
    <location>
        <begin position="887"/>
        <end position="907"/>
    </location>
</feature>
<feature type="compositionally biased region" description="Basic residues" evidence="1">
    <location>
        <begin position="565"/>
        <end position="580"/>
    </location>
</feature>
<feature type="compositionally biased region" description="Gly residues" evidence="1">
    <location>
        <begin position="615"/>
        <end position="627"/>
    </location>
</feature>
<feature type="compositionally biased region" description="Gly residues" evidence="1">
    <location>
        <begin position="1004"/>
        <end position="1013"/>
    </location>
</feature>
<dbReference type="PROSITE" id="PS50097">
    <property type="entry name" value="BTB"/>
    <property type="match status" value="2"/>
</dbReference>
<dbReference type="SUPFAM" id="SSF54695">
    <property type="entry name" value="POZ domain"/>
    <property type="match status" value="2"/>
</dbReference>
<feature type="compositionally biased region" description="Low complexity" evidence="1">
    <location>
        <begin position="581"/>
        <end position="593"/>
    </location>
</feature>
<dbReference type="PANTHER" id="PTHR16064:SF3">
    <property type="entry name" value="BTB_POZ DOMAIN-CONTAINING PROTEIN 7"/>
    <property type="match status" value="1"/>
</dbReference>
<feature type="compositionally biased region" description="Gly residues" evidence="1">
    <location>
        <begin position="540"/>
        <end position="554"/>
    </location>
</feature>
<feature type="compositionally biased region" description="Basic residues" evidence="1">
    <location>
        <begin position="465"/>
        <end position="488"/>
    </location>
</feature>
<feature type="compositionally biased region" description="Low complexity" evidence="1">
    <location>
        <begin position="489"/>
        <end position="507"/>
    </location>
</feature>
<feature type="compositionally biased region" description="Low complexity" evidence="1">
    <location>
        <begin position="555"/>
        <end position="564"/>
    </location>
</feature>
<proteinExistence type="predicted"/>
<feature type="compositionally biased region" description="Low complexity" evidence="1">
    <location>
        <begin position="837"/>
        <end position="858"/>
    </location>
</feature>
<name>A0ABM3M585_BICAN</name>
<feature type="compositionally biased region" description="Basic residues" evidence="1">
    <location>
        <begin position="637"/>
        <end position="668"/>
    </location>
</feature>
<feature type="region of interest" description="Disordered" evidence="1">
    <location>
        <begin position="783"/>
        <end position="864"/>
    </location>
</feature>
<sequence>MSRLLCCLRARRSDMGAALSHPQEGDACDGGLPASPPTMADVIRERKKKAGGAALGTLRRRLAAAARRPRDSRPDRGCEHARFIRSVVSSWRLAEVFLLCEELEAGAALRDLATQAELAREPAPALHADLAALYRDRWWCDVEVAGGGWALPAHRVILAARCTYFRDLLQRYPNCVRVPLEGAGGSLSRAEADAVLLTLYAGSAAPRLATCDSCAGWDRGMNTEADLDIISVENSTMRRCSCGAGSRVDGARLRRLADALGFCADALHRDLRYLLDSGELCDARLSWAEGATVSSYGFRSALELPCHRLLLAARSRFFRSVMSRRGGAGGAGGAVFVDEKVLPRRFARALLHAAYTDQVDLSLISRSSSSPSSSTSAGSTGTLRGSVSRGSPAAMLDDAFQLYEIAREMAVCAQVPRDADSGAGLRGRGGARAVGRHAAARAALGLRAARQRLAAQASDAVPARRVPRHHELGRRRAPAPRAPRRRARLALPAGQRGAGAARRAALGRARRAAAARRGAERGVAHDAVGATSGARARASGAGGRGAARDGGGAGAAAAAGAPAARLRRAAAGHPTGHHHGAAPPGAGLLGGRVARPGRLSLPALLPALPRRDQGAAGGAGGAGGGAGARASPAVRAPHPRHAVHGGRRQVRARRAQRRRRRGGEHGGRARVRVGARAGGAARARGRAACFPARRARAAAARRRPAHRAPTDRPARGARALAARRVRRAAARRARHARRQGGRGVGAAGGRAQRRAQRPRRRLLQVRLGLPALRVRQCLHASLHGERARGGRPAAAAATAGRAAPQRQLRSRRAAVGGGARRGHGAQRQHAPADRARLPAAARAAPAPARAGAAPARAHTPPPARCVPSPCVCVVTQLGAVLQLDLGDGATHTPRPGSRALRAHGGRQREAAAGMSCVRRADDDELRAAIELSVIRAYSSLQVARRGAAHVADLLPPPDFAVHRSRATPSPSAPAAAAPARRRERPHLSTAGGAERRACAAPGSSGSGAPGGSVGPVASMGPVGPLGALSAGPAGAGGARGSASRSPSPRRSPYPLYTLYAHRDYRSGSEPRSRAHSPAYA</sequence>
<dbReference type="GO" id="GO:0005581">
    <property type="term" value="C:collagen trimer"/>
    <property type="evidence" value="ECO:0007669"/>
    <property type="project" value="UniProtKB-KW"/>
</dbReference>
<reference evidence="4" key="1">
    <citation type="submission" date="2025-08" db="UniProtKB">
        <authorList>
            <consortium name="RefSeq"/>
        </authorList>
    </citation>
    <scope>IDENTIFICATION</scope>
</reference>
<feature type="region of interest" description="Disordered" evidence="1">
    <location>
        <begin position="365"/>
        <end position="389"/>
    </location>
</feature>
<evidence type="ECO:0000313" key="3">
    <source>
        <dbReference type="Proteomes" id="UP001652582"/>
    </source>
</evidence>